<evidence type="ECO:0000313" key="3">
    <source>
        <dbReference type="Proteomes" id="UP000237968"/>
    </source>
</evidence>
<dbReference type="RefSeq" id="WP_106392452.1">
    <property type="nucleotide sequence ID" value="NZ_PVNK01000147.1"/>
</dbReference>
<dbReference type="Proteomes" id="UP000237968">
    <property type="component" value="Unassembled WGS sequence"/>
</dbReference>
<feature type="region of interest" description="Disordered" evidence="1">
    <location>
        <begin position="17"/>
        <end position="57"/>
    </location>
</feature>
<accession>A0A2S9XZE7</accession>
<gene>
    <name evidence="2" type="ORF">ENSA5_30850</name>
</gene>
<evidence type="ECO:0000256" key="1">
    <source>
        <dbReference type="SAM" id="MobiDB-lite"/>
    </source>
</evidence>
<feature type="compositionally biased region" description="Basic and acidic residues" evidence="1">
    <location>
        <begin position="30"/>
        <end position="53"/>
    </location>
</feature>
<reference evidence="2 3" key="1">
    <citation type="submission" date="2018-03" db="EMBL/GenBank/DDBJ databases">
        <title>Draft Genome Sequences of the Obligatory Marine Myxobacteria Enhygromyxa salina SWB005.</title>
        <authorList>
            <person name="Poehlein A."/>
            <person name="Moghaddam J.A."/>
            <person name="Harms H."/>
            <person name="Alanjari M."/>
            <person name="Koenig G.M."/>
            <person name="Daniel R."/>
            <person name="Schaeberle T.F."/>
        </authorList>
    </citation>
    <scope>NUCLEOTIDE SEQUENCE [LARGE SCALE GENOMIC DNA]</scope>
    <source>
        <strain evidence="2 3">SWB005</strain>
    </source>
</reference>
<evidence type="ECO:0000313" key="2">
    <source>
        <dbReference type="EMBL" id="PRP98100.1"/>
    </source>
</evidence>
<dbReference type="AlphaFoldDB" id="A0A2S9XZE7"/>
<protein>
    <submittedName>
        <fullName evidence="2">Uncharacterized protein</fullName>
    </submittedName>
</protein>
<organism evidence="2 3">
    <name type="scientific">Enhygromyxa salina</name>
    <dbReference type="NCBI Taxonomy" id="215803"/>
    <lineage>
        <taxon>Bacteria</taxon>
        <taxon>Pseudomonadati</taxon>
        <taxon>Myxococcota</taxon>
        <taxon>Polyangia</taxon>
        <taxon>Nannocystales</taxon>
        <taxon>Nannocystaceae</taxon>
        <taxon>Enhygromyxa</taxon>
    </lineage>
</organism>
<comment type="caution">
    <text evidence="2">The sequence shown here is derived from an EMBL/GenBank/DDBJ whole genome shotgun (WGS) entry which is preliminary data.</text>
</comment>
<name>A0A2S9XZE7_9BACT</name>
<proteinExistence type="predicted"/>
<keyword evidence="3" id="KW-1185">Reference proteome</keyword>
<dbReference type="EMBL" id="PVNK01000147">
    <property type="protein sequence ID" value="PRP98100.1"/>
    <property type="molecule type" value="Genomic_DNA"/>
</dbReference>
<dbReference type="PROSITE" id="PS51257">
    <property type="entry name" value="PROKAR_LIPOPROTEIN"/>
    <property type="match status" value="1"/>
</dbReference>
<sequence>MKGPLLVSALVVGSCQAAGPRTDAPAGDPGPRDEGVADRGADTREPAAPRDPDVEPPLRCSMAGQACPSAGLPRFGAQLDAEGWTRLRALAGQGLVAVVLAEDGRKVEKVELDEGCRPPGRYHEAVAAPESPGRAWASDRLAFAPDELGGCARATHFVASFAVRGDADGEAVALPLPCPPLGSGTPRACIGAGLDDPAREALARSKWALAEPLIEREDWAGFEAAVAPLVELAALMPSAWSYEALAGHLRFLDHERHGGCLWSAEASFAAQALRSGPGAEPRVAPDHEHLDCETRPSLLTCFPERFTPGTGDNCW</sequence>